<dbReference type="PANTHER" id="PTHR20974:SF0">
    <property type="entry name" value="UPF0585 PROTEIN CG18661"/>
    <property type="match status" value="1"/>
</dbReference>
<evidence type="ECO:0000313" key="1">
    <source>
        <dbReference type="EMBL" id="MBP0494597.1"/>
    </source>
</evidence>
<evidence type="ECO:0000313" key="2">
    <source>
        <dbReference type="Proteomes" id="UP000677537"/>
    </source>
</evidence>
<comment type="caution">
    <text evidence="1">The sequence shown here is derived from an EMBL/GenBank/DDBJ whole genome shotgun (WGS) entry which is preliminary data.</text>
</comment>
<accession>A0A940N0M5</accession>
<dbReference type="InterPro" id="IPR029063">
    <property type="entry name" value="SAM-dependent_MTases_sf"/>
</dbReference>
<protein>
    <submittedName>
        <fullName evidence="1">DUF938 domain-containing protein</fullName>
    </submittedName>
</protein>
<reference evidence="1" key="1">
    <citation type="submission" date="2021-03" db="EMBL/GenBank/DDBJ databases">
        <authorList>
            <person name="So Y."/>
        </authorList>
    </citation>
    <scope>NUCLEOTIDE SEQUENCE</scope>
    <source>
        <strain evidence="1">SG15</strain>
    </source>
</reference>
<dbReference type="Proteomes" id="UP000677537">
    <property type="component" value="Unassembled WGS sequence"/>
</dbReference>
<gene>
    <name evidence="1" type="ORF">J5Y10_17570</name>
</gene>
<dbReference type="RefSeq" id="WP_209375345.1">
    <property type="nucleotide sequence ID" value="NZ_JAGIZA010000011.1"/>
</dbReference>
<name>A0A940N0M5_9PROT</name>
<dbReference type="Pfam" id="PF06080">
    <property type="entry name" value="DUF938"/>
    <property type="match status" value="1"/>
</dbReference>
<dbReference type="InterPro" id="IPR010342">
    <property type="entry name" value="DUF938"/>
</dbReference>
<organism evidence="1 2">
    <name type="scientific">Roseomonas indoligenes</name>
    <dbReference type="NCBI Taxonomy" id="2820811"/>
    <lineage>
        <taxon>Bacteria</taxon>
        <taxon>Pseudomonadati</taxon>
        <taxon>Pseudomonadota</taxon>
        <taxon>Alphaproteobacteria</taxon>
        <taxon>Acetobacterales</taxon>
        <taxon>Roseomonadaceae</taxon>
        <taxon>Roseomonas</taxon>
    </lineage>
</organism>
<dbReference type="Gene3D" id="3.40.50.150">
    <property type="entry name" value="Vaccinia Virus protein VP39"/>
    <property type="match status" value="1"/>
</dbReference>
<dbReference type="EMBL" id="JAGIZA010000011">
    <property type="protein sequence ID" value="MBP0494597.1"/>
    <property type="molecule type" value="Genomic_DNA"/>
</dbReference>
<dbReference type="AlphaFoldDB" id="A0A940N0M5"/>
<keyword evidence="2" id="KW-1185">Reference proteome</keyword>
<proteinExistence type="predicted"/>
<dbReference type="PANTHER" id="PTHR20974">
    <property type="entry name" value="UPF0585 PROTEIN CG18661"/>
    <property type="match status" value="1"/>
</dbReference>
<sequence>MPTDDPRRRAPAAARNRDPILAVLRAVLPPRGVVLEVASGTGEHALHFAQAFPDLVFQPSDPDAGARASIDAWTAGQGNVRPALALDAAGEWPVIAADAVLCINMIHIAPWSATPGLMRGAAACLRAGSPLVLYGPYRRNGGHTAPSNAEFDADLRRRNREWGVRDLEAVAAEAAARGFGAPEVREMPANNLLLVFRR</sequence>
<dbReference type="SUPFAM" id="SSF53335">
    <property type="entry name" value="S-adenosyl-L-methionine-dependent methyltransferases"/>
    <property type="match status" value="1"/>
</dbReference>